<reference evidence="15 16" key="1">
    <citation type="submission" date="2019-02" db="EMBL/GenBank/DDBJ databases">
        <title>Arcanobacterium bovis sp. nov., isolated from the milk of a cow with mastitis.</title>
        <authorList>
            <person name="Sammra O."/>
            <person name="Foster G."/>
            <person name="Hassan A."/>
            <person name="Alssahen M."/>
            <person name="Laemmler C."/>
            <person name="Borowiak M."/>
            <person name="Malorny B."/>
            <person name="Abdulmawjood A."/>
        </authorList>
    </citation>
    <scope>NUCLEOTIDE SEQUENCE [LARGE SCALE GENOMIC DNA]</scope>
    <source>
        <strain evidence="15 16">C605018/01/1</strain>
    </source>
</reference>
<dbReference type="GO" id="GO:0015940">
    <property type="term" value="P:pantothenate biosynthetic process"/>
    <property type="evidence" value="ECO:0007669"/>
    <property type="project" value="UniProtKB-UniRule"/>
</dbReference>
<feature type="chain" id="PRO_5021527010" description="Aspartate 1-decarboxylase beta chain" evidence="9 13">
    <location>
        <begin position="1"/>
        <end position="27"/>
    </location>
</feature>
<dbReference type="Gene3D" id="2.40.40.20">
    <property type="match status" value="1"/>
</dbReference>
<keyword evidence="6 9" id="KW-0456">Lyase</keyword>
<keyword evidence="4 9" id="KW-0068">Autocatalytic cleavage</keyword>
<organism evidence="15 16">
    <name type="scientific">Arcanobacterium bovis</name>
    <dbReference type="NCBI Taxonomy" id="2529275"/>
    <lineage>
        <taxon>Bacteria</taxon>
        <taxon>Bacillati</taxon>
        <taxon>Actinomycetota</taxon>
        <taxon>Actinomycetes</taxon>
        <taxon>Actinomycetales</taxon>
        <taxon>Actinomycetaceae</taxon>
        <taxon>Arcanobacterium</taxon>
    </lineage>
</organism>
<evidence type="ECO:0000256" key="3">
    <source>
        <dbReference type="ARBA" id="ARBA00022793"/>
    </source>
</evidence>
<dbReference type="InterPro" id="IPR009010">
    <property type="entry name" value="Asp_de-COase-like_dom_sf"/>
</dbReference>
<gene>
    <name evidence="9" type="primary">panD</name>
    <name evidence="15" type="ORF">EZJ44_06010</name>
</gene>
<feature type="binding site" evidence="9 11">
    <location>
        <position position="60"/>
    </location>
    <ligand>
        <name>substrate</name>
    </ligand>
</feature>
<comment type="subcellular location">
    <subcellularLocation>
        <location evidence="9">Cytoplasm</location>
    </subcellularLocation>
</comment>
<comment type="similarity">
    <text evidence="9">Belongs to the PanD family.</text>
</comment>
<evidence type="ECO:0000256" key="11">
    <source>
        <dbReference type="PIRSR" id="PIRSR006246-2"/>
    </source>
</evidence>
<dbReference type="InterPro" id="IPR003190">
    <property type="entry name" value="Asp_decarbox"/>
</dbReference>
<comment type="caution">
    <text evidence="15">The sequence shown here is derived from an EMBL/GenBank/DDBJ whole genome shotgun (WGS) entry which is preliminary data.</text>
</comment>
<comment type="PTM">
    <text evidence="9 12">Is synthesized initially as an inactive proenzyme, which is activated by self-cleavage at a specific serine bond to produce a beta-subunit with a hydroxyl group at its C-terminus and an alpha-subunit with a pyruvoyl group at its N-terminus.</text>
</comment>
<evidence type="ECO:0000256" key="13">
    <source>
        <dbReference type="PIRSR" id="PIRSR006246-5"/>
    </source>
</evidence>
<feature type="active site" description="Schiff-base intermediate with substrate; via pyruvic acid" evidence="9 10">
    <location>
        <position position="28"/>
    </location>
</feature>
<evidence type="ECO:0000256" key="1">
    <source>
        <dbReference type="ARBA" id="ARBA00022490"/>
    </source>
</evidence>
<dbReference type="CDD" id="cd06919">
    <property type="entry name" value="Asp_decarbox"/>
    <property type="match status" value="1"/>
</dbReference>
<dbReference type="GO" id="GO:0005829">
    <property type="term" value="C:cytosol"/>
    <property type="evidence" value="ECO:0007669"/>
    <property type="project" value="TreeGrafter"/>
</dbReference>
<dbReference type="Pfam" id="PF02261">
    <property type="entry name" value="Asp_decarbox"/>
    <property type="match status" value="1"/>
</dbReference>
<dbReference type="RefSeq" id="WP_131281310.1">
    <property type="nucleotide sequence ID" value="NZ_JBHSLR010000006.1"/>
</dbReference>
<dbReference type="AlphaFoldDB" id="A0A4Q9UZN3"/>
<dbReference type="PIRSF" id="PIRSF006246">
    <property type="entry name" value="Asp_decarbox"/>
    <property type="match status" value="1"/>
</dbReference>
<dbReference type="HAMAP" id="MF_00446">
    <property type="entry name" value="PanD"/>
    <property type="match status" value="1"/>
</dbReference>
<feature type="chain" id="PRO_5021527009" description="Aspartate 1-decarboxylase alpha chain" evidence="9 13">
    <location>
        <begin position="28"/>
        <end position="141"/>
    </location>
</feature>
<comment type="subunit">
    <text evidence="9">Heterooctamer of four alpha and four beta subunits.</text>
</comment>
<evidence type="ECO:0000256" key="6">
    <source>
        <dbReference type="ARBA" id="ARBA00023239"/>
    </source>
</evidence>
<dbReference type="EMBL" id="SJDT01000004">
    <property type="protein sequence ID" value="TBW21493.1"/>
    <property type="molecule type" value="Genomic_DNA"/>
</dbReference>
<keyword evidence="5 9" id="KW-0865">Zymogen</keyword>
<keyword evidence="16" id="KW-1185">Reference proteome</keyword>
<keyword evidence="3 9" id="KW-0210">Decarboxylase</keyword>
<evidence type="ECO:0000256" key="5">
    <source>
        <dbReference type="ARBA" id="ARBA00023145"/>
    </source>
</evidence>
<keyword evidence="1 9" id="KW-0963">Cytoplasm</keyword>
<feature type="modified residue" description="Pyruvic acid (Ser)" evidence="9 12">
    <location>
        <position position="28"/>
    </location>
</feature>
<dbReference type="UniPathway" id="UPA00028">
    <property type="reaction ID" value="UER00002"/>
</dbReference>
<evidence type="ECO:0000256" key="4">
    <source>
        <dbReference type="ARBA" id="ARBA00022813"/>
    </source>
</evidence>
<comment type="cofactor">
    <cofactor evidence="9 10">
        <name>pyruvate</name>
        <dbReference type="ChEBI" id="CHEBI:15361"/>
    </cofactor>
    <text evidence="9 10">Binds 1 pyruvoyl group covalently per subunit.</text>
</comment>
<evidence type="ECO:0000256" key="10">
    <source>
        <dbReference type="PIRSR" id="PIRSR006246-1"/>
    </source>
</evidence>
<evidence type="ECO:0000313" key="15">
    <source>
        <dbReference type="EMBL" id="TBW21493.1"/>
    </source>
</evidence>
<evidence type="ECO:0000256" key="9">
    <source>
        <dbReference type="HAMAP-Rule" id="MF_00446"/>
    </source>
</evidence>
<protein>
    <recommendedName>
        <fullName evidence="9">Aspartate 1-decarboxylase</fullName>
        <ecNumber evidence="9">4.1.1.11</ecNumber>
    </recommendedName>
    <alternativeName>
        <fullName evidence="9">Aspartate alpha-decarboxylase</fullName>
    </alternativeName>
    <component>
        <recommendedName>
            <fullName evidence="9">Aspartate 1-decarboxylase beta chain</fullName>
        </recommendedName>
    </component>
    <component>
        <recommendedName>
            <fullName evidence="9">Aspartate 1-decarboxylase alpha chain</fullName>
        </recommendedName>
    </component>
</protein>
<evidence type="ECO:0000256" key="12">
    <source>
        <dbReference type="PIRSR" id="PIRSR006246-3"/>
    </source>
</evidence>
<evidence type="ECO:0000256" key="7">
    <source>
        <dbReference type="ARBA" id="ARBA00023270"/>
    </source>
</evidence>
<feature type="active site" description="Proton donor" evidence="9 10">
    <location>
        <position position="61"/>
    </location>
</feature>
<dbReference type="NCBIfam" id="TIGR00223">
    <property type="entry name" value="panD"/>
    <property type="match status" value="1"/>
</dbReference>
<feature type="region of interest" description="Disordered" evidence="14">
    <location>
        <begin position="120"/>
        <end position="141"/>
    </location>
</feature>
<keyword evidence="2 9" id="KW-0566">Pantothenate biosynthesis</keyword>
<comment type="pathway">
    <text evidence="9">Cofactor biosynthesis; (R)-pantothenate biosynthesis; beta-alanine from L-aspartate: step 1/1.</text>
</comment>
<proteinExistence type="inferred from homology"/>
<feature type="binding site" evidence="9 11">
    <location>
        <begin position="76"/>
        <end position="78"/>
    </location>
    <ligand>
        <name>substrate</name>
    </ligand>
</feature>
<evidence type="ECO:0000256" key="8">
    <source>
        <dbReference type="ARBA" id="ARBA00023317"/>
    </source>
</evidence>
<dbReference type="GO" id="GO:0006523">
    <property type="term" value="P:alanine biosynthetic process"/>
    <property type="evidence" value="ECO:0007669"/>
    <property type="project" value="InterPro"/>
</dbReference>
<evidence type="ECO:0000256" key="14">
    <source>
        <dbReference type="SAM" id="MobiDB-lite"/>
    </source>
</evidence>
<dbReference type="PANTHER" id="PTHR21012">
    <property type="entry name" value="ASPARTATE 1-DECARBOXYLASE"/>
    <property type="match status" value="1"/>
</dbReference>
<dbReference type="PANTHER" id="PTHR21012:SF0">
    <property type="entry name" value="ASPARTATE 1-DECARBOXYLASE"/>
    <property type="match status" value="1"/>
</dbReference>
<sequence>MAERMRTMISGKIHRATVTGAALNYVGSITIDADLLDAADILPGEKVDVVNVNNGARLSTYTIPGERGKGEIILNGAAAHHVSLGDLVIIMCYAAMPDEQAKSWRPRVVFVDEYNKIVDTSDQPGQVPDGTEGLHSSGIPM</sequence>
<dbReference type="Proteomes" id="UP000293036">
    <property type="component" value="Unassembled WGS sequence"/>
</dbReference>
<comment type="function">
    <text evidence="9">Catalyzes the pyruvoyl-dependent decarboxylation of aspartate to produce beta-alanine.</text>
</comment>
<name>A0A4Q9UZN3_9ACTO</name>
<dbReference type="OrthoDB" id="9803983at2"/>
<comment type="catalytic activity">
    <reaction evidence="9">
        <text>L-aspartate + H(+) = beta-alanine + CO2</text>
        <dbReference type="Rhea" id="RHEA:19497"/>
        <dbReference type="ChEBI" id="CHEBI:15378"/>
        <dbReference type="ChEBI" id="CHEBI:16526"/>
        <dbReference type="ChEBI" id="CHEBI:29991"/>
        <dbReference type="ChEBI" id="CHEBI:57966"/>
        <dbReference type="EC" id="4.1.1.11"/>
    </reaction>
</comment>
<keyword evidence="8 9" id="KW-0670">Pyruvate</keyword>
<accession>A0A4Q9UZN3</accession>
<evidence type="ECO:0000313" key="16">
    <source>
        <dbReference type="Proteomes" id="UP000293036"/>
    </source>
</evidence>
<dbReference type="EC" id="4.1.1.11" evidence="9"/>
<dbReference type="SUPFAM" id="SSF50692">
    <property type="entry name" value="ADC-like"/>
    <property type="match status" value="1"/>
</dbReference>
<evidence type="ECO:0000256" key="2">
    <source>
        <dbReference type="ARBA" id="ARBA00022655"/>
    </source>
</evidence>
<dbReference type="GO" id="GO:0004068">
    <property type="term" value="F:aspartate 1-decarboxylase activity"/>
    <property type="evidence" value="ECO:0007669"/>
    <property type="project" value="UniProtKB-UniRule"/>
</dbReference>
<keyword evidence="7 9" id="KW-0704">Schiff base</keyword>